<accession>A0AAV0XVC7</accession>
<evidence type="ECO:0000313" key="2">
    <source>
        <dbReference type="Proteomes" id="UP001160148"/>
    </source>
</evidence>
<proteinExistence type="predicted"/>
<keyword evidence="2" id="KW-1185">Reference proteome</keyword>
<evidence type="ECO:0000313" key="1">
    <source>
        <dbReference type="EMBL" id="CAI6371382.1"/>
    </source>
</evidence>
<dbReference type="SUPFAM" id="SSF53098">
    <property type="entry name" value="Ribonuclease H-like"/>
    <property type="match status" value="1"/>
</dbReference>
<gene>
    <name evidence="1" type="ORF">MEUPH1_LOCUS25390</name>
</gene>
<sequence length="100" mass="11484">MQLHGNPVFSHNRSILGINIQYIKNGEINLKTLAMVELFDKHTAVNLKTSLLDVLVKYEITREQIYTITCDNAANMIRMARIIKLLSMILEMILSIHVNM</sequence>
<reference evidence="1 2" key="1">
    <citation type="submission" date="2023-01" db="EMBL/GenBank/DDBJ databases">
        <authorList>
            <person name="Whitehead M."/>
        </authorList>
    </citation>
    <scope>NUCLEOTIDE SEQUENCE [LARGE SCALE GENOMIC DNA]</scope>
</reference>
<evidence type="ECO:0008006" key="3">
    <source>
        <dbReference type="Google" id="ProtNLM"/>
    </source>
</evidence>
<protein>
    <recommendedName>
        <fullName evidence="3">DUF4371 domain-containing protein</fullName>
    </recommendedName>
</protein>
<dbReference type="AlphaFoldDB" id="A0AAV0XVC7"/>
<dbReference type="EMBL" id="CARXXK010000938">
    <property type="protein sequence ID" value="CAI6371382.1"/>
    <property type="molecule type" value="Genomic_DNA"/>
</dbReference>
<dbReference type="InterPro" id="IPR012337">
    <property type="entry name" value="RNaseH-like_sf"/>
</dbReference>
<organism evidence="1 2">
    <name type="scientific">Macrosiphum euphorbiae</name>
    <name type="common">potato aphid</name>
    <dbReference type="NCBI Taxonomy" id="13131"/>
    <lineage>
        <taxon>Eukaryota</taxon>
        <taxon>Metazoa</taxon>
        <taxon>Ecdysozoa</taxon>
        <taxon>Arthropoda</taxon>
        <taxon>Hexapoda</taxon>
        <taxon>Insecta</taxon>
        <taxon>Pterygota</taxon>
        <taxon>Neoptera</taxon>
        <taxon>Paraneoptera</taxon>
        <taxon>Hemiptera</taxon>
        <taxon>Sternorrhyncha</taxon>
        <taxon>Aphidomorpha</taxon>
        <taxon>Aphidoidea</taxon>
        <taxon>Aphididae</taxon>
        <taxon>Macrosiphini</taxon>
        <taxon>Macrosiphum</taxon>
    </lineage>
</organism>
<dbReference type="Proteomes" id="UP001160148">
    <property type="component" value="Unassembled WGS sequence"/>
</dbReference>
<comment type="caution">
    <text evidence="1">The sequence shown here is derived from an EMBL/GenBank/DDBJ whole genome shotgun (WGS) entry which is preliminary data.</text>
</comment>
<name>A0AAV0XVC7_9HEMI</name>